<dbReference type="AlphaFoldDB" id="A0A8H6DYS1"/>
<reference evidence="1" key="1">
    <citation type="submission" date="2019-11" db="EMBL/GenBank/DDBJ databases">
        <title>Bipolaris sorokiniana Genome sequencing.</title>
        <authorList>
            <person name="Wang H."/>
        </authorList>
    </citation>
    <scope>NUCLEOTIDE SEQUENCE</scope>
</reference>
<proteinExistence type="predicted"/>
<dbReference type="EMBL" id="WNKQ01000002">
    <property type="protein sequence ID" value="KAF5852929.1"/>
    <property type="molecule type" value="Genomic_DNA"/>
</dbReference>
<evidence type="ECO:0000313" key="2">
    <source>
        <dbReference type="Proteomes" id="UP000624244"/>
    </source>
</evidence>
<accession>A0A8H6DYS1</accession>
<sequence length="212" mass="23042">MVFFLVFNSGWYIHITRLDTASKGPRQLTSYWLCLHSRPKRLLETLLSRLPVDNIPDSLEVLGLAVLVVEVDLLLPRVDTEDGAELANHRVLVGICLDLDAASLRVLHQPCPSAALNACERSVEFLLESVKAAIVGVDGSSESARWWLTTTLVGGREVLPEQGVVNVTAAVEVDERLQGNLSLDILLLLGLGNLLAEVVERGHVGVVVVLVV</sequence>
<comment type="caution">
    <text evidence="1">The sequence shown here is derived from an EMBL/GenBank/DDBJ whole genome shotgun (WGS) entry which is preliminary data.</text>
</comment>
<protein>
    <submittedName>
        <fullName evidence="1">Uncharacterized protein</fullName>
    </submittedName>
</protein>
<evidence type="ECO:0000313" key="1">
    <source>
        <dbReference type="EMBL" id="KAF5852929.1"/>
    </source>
</evidence>
<gene>
    <name evidence="1" type="ORF">GGP41_001493</name>
</gene>
<organism evidence="1 2">
    <name type="scientific">Cochliobolus sativus</name>
    <name type="common">Common root rot and spot blotch fungus</name>
    <name type="synonym">Bipolaris sorokiniana</name>
    <dbReference type="NCBI Taxonomy" id="45130"/>
    <lineage>
        <taxon>Eukaryota</taxon>
        <taxon>Fungi</taxon>
        <taxon>Dikarya</taxon>
        <taxon>Ascomycota</taxon>
        <taxon>Pezizomycotina</taxon>
        <taxon>Dothideomycetes</taxon>
        <taxon>Pleosporomycetidae</taxon>
        <taxon>Pleosporales</taxon>
        <taxon>Pleosporineae</taxon>
        <taxon>Pleosporaceae</taxon>
        <taxon>Bipolaris</taxon>
    </lineage>
</organism>
<name>A0A8H6DYS1_COCSA</name>
<dbReference type="Proteomes" id="UP000624244">
    <property type="component" value="Unassembled WGS sequence"/>
</dbReference>